<dbReference type="EMBL" id="CAJNOE010000400">
    <property type="protein sequence ID" value="CAF1195870.1"/>
    <property type="molecule type" value="Genomic_DNA"/>
</dbReference>
<feature type="transmembrane region" description="Helical" evidence="1">
    <location>
        <begin position="49"/>
        <end position="69"/>
    </location>
</feature>
<dbReference type="Proteomes" id="UP000663860">
    <property type="component" value="Unassembled WGS sequence"/>
</dbReference>
<evidence type="ECO:0000313" key="3">
    <source>
        <dbReference type="EMBL" id="CAF4244664.1"/>
    </source>
</evidence>
<sequence length="111" mass="12625">MAVQIISISILYFIGTLPAATGELLHIFKISSHGEEESAVQEEIFLYRLYLISLMTPFICLMSLPEIYIKIPFLPCLRPIVNARFNVVFSTRQNQVGIADLNTRRLTIKPI</sequence>
<dbReference type="EMBL" id="CAJOBB010010423">
    <property type="protein sequence ID" value="CAF4244664.1"/>
    <property type="molecule type" value="Genomic_DNA"/>
</dbReference>
<keyword evidence="1" id="KW-0812">Transmembrane</keyword>
<organism evidence="2 4">
    <name type="scientific">Adineta steineri</name>
    <dbReference type="NCBI Taxonomy" id="433720"/>
    <lineage>
        <taxon>Eukaryota</taxon>
        <taxon>Metazoa</taxon>
        <taxon>Spiralia</taxon>
        <taxon>Gnathifera</taxon>
        <taxon>Rotifera</taxon>
        <taxon>Eurotatoria</taxon>
        <taxon>Bdelloidea</taxon>
        <taxon>Adinetida</taxon>
        <taxon>Adinetidae</taxon>
        <taxon>Adineta</taxon>
    </lineage>
</organism>
<evidence type="ECO:0000313" key="4">
    <source>
        <dbReference type="Proteomes" id="UP000663860"/>
    </source>
</evidence>
<accession>A0A814W099</accession>
<keyword evidence="1" id="KW-1133">Transmembrane helix</keyword>
<dbReference type="Proteomes" id="UP000663868">
    <property type="component" value="Unassembled WGS sequence"/>
</dbReference>
<dbReference type="AlphaFoldDB" id="A0A814W099"/>
<name>A0A814W099_9BILA</name>
<reference evidence="2" key="1">
    <citation type="submission" date="2021-02" db="EMBL/GenBank/DDBJ databases">
        <authorList>
            <person name="Nowell W R."/>
        </authorList>
    </citation>
    <scope>NUCLEOTIDE SEQUENCE</scope>
</reference>
<proteinExistence type="predicted"/>
<keyword evidence="1" id="KW-0472">Membrane</keyword>
<protein>
    <submittedName>
        <fullName evidence="2">Uncharacterized protein</fullName>
    </submittedName>
</protein>
<evidence type="ECO:0000256" key="1">
    <source>
        <dbReference type="SAM" id="Phobius"/>
    </source>
</evidence>
<comment type="caution">
    <text evidence="2">The sequence shown here is derived from an EMBL/GenBank/DDBJ whole genome shotgun (WGS) entry which is preliminary data.</text>
</comment>
<gene>
    <name evidence="2" type="ORF">IZO911_LOCUS28317</name>
    <name evidence="3" type="ORF">KXQ929_LOCUS42466</name>
</gene>
<evidence type="ECO:0000313" key="2">
    <source>
        <dbReference type="EMBL" id="CAF1195870.1"/>
    </source>
</evidence>
<feature type="transmembrane region" description="Helical" evidence="1">
    <location>
        <begin position="6"/>
        <end position="28"/>
    </location>
</feature>